<reference evidence="1" key="1">
    <citation type="submission" date="2021-09" db="EMBL/GenBank/DDBJ databases">
        <authorList>
            <consortium name="AG Swart"/>
            <person name="Singh M."/>
            <person name="Singh A."/>
            <person name="Seah K."/>
            <person name="Emmerich C."/>
        </authorList>
    </citation>
    <scope>NUCLEOTIDE SEQUENCE</scope>
    <source>
        <strain evidence="1">ATCC30299</strain>
    </source>
</reference>
<evidence type="ECO:0000313" key="1">
    <source>
        <dbReference type="EMBL" id="CAG9317520.1"/>
    </source>
</evidence>
<dbReference type="EMBL" id="CAJZBQ010000018">
    <property type="protein sequence ID" value="CAG9317520.1"/>
    <property type="molecule type" value="Genomic_DNA"/>
</dbReference>
<accession>A0AAU9IVL1</accession>
<protein>
    <submittedName>
        <fullName evidence="1">Uncharacterized protein</fullName>
    </submittedName>
</protein>
<organism evidence="1 2">
    <name type="scientific">Blepharisma stoltei</name>
    <dbReference type="NCBI Taxonomy" id="1481888"/>
    <lineage>
        <taxon>Eukaryota</taxon>
        <taxon>Sar</taxon>
        <taxon>Alveolata</taxon>
        <taxon>Ciliophora</taxon>
        <taxon>Postciliodesmatophora</taxon>
        <taxon>Heterotrichea</taxon>
        <taxon>Heterotrichida</taxon>
        <taxon>Blepharismidae</taxon>
        <taxon>Blepharisma</taxon>
    </lineage>
</organism>
<proteinExistence type="predicted"/>
<dbReference type="Proteomes" id="UP001162131">
    <property type="component" value="Unassembled WGS sequence"/>
</dbReference>
<evidence type="ECO:0000313" key="2">
    <source>
        <dbReference type="Proteomes" id="UP001162131"/>
    </source>
</evidence>
<gene>
    <name evidence="1" type="ORF">BSTOLATCC_MIC18766</name>
</gene>
<comment type="caution">
    <text evidence="1">The sequence shown here is derived from an EMBL/GenBank/DDBJ whole genome shotgun (WGS) entry which is preliminary data.</text>
</comment>
<name>A0AAU9IVL1_9CILI</name>
<dbReference type="AlphaFoldDB" id="A0AAU9IVL1"/>
<sequence length="98" mass="11668">MQTSDFSWFKRSFIMYAQTNIGEFEDRVEVKNIVIAEMKSYFHLKQCLQTKWGYYLLISVFSDFSKEAYFYGNCKSISLISKDLNQNWLTTKSSSWLI</sequence>
<keyword evidence="2" id="KW-1185">Reference proteome</keyword>